<dbReference type="InParanoid" id="A0A2R5GRP2"/>
<dbReference type="AlphaFoldDB" id="A0A2R5GRP2"/>
<name>A0A2R5GRP2_9STRA</name>
<gene>
    <name evidence="2" type="ORF">FCC1311_072322</name>
</gene>
<protein>
    <submittedName>
        <fullName evidence="2">Uncharacterized protein</fullName>
    </submittedName>
</protein>
<dbReference type="OrthoDB" id="69901at2759"/>
<evidence type="ECO:0000313" key="2">
    <source>
        <dbReference type="EMBL" id="GBG31011.1"/>
    </source>
</evidence>
<comment type="caution">
    <text evidence="2">The sequence shown here is derived from an EMBL/GenBank/DDBJ whole genome shotgun (WGS) entry which is preliminary data.</text>
</comment>
<reference evidence="2 3" key="1">
    <citation type="submission" date="2017-12" db="EMBL/GenBank/DDBJ databases">
        <title>Sequencing, de novo assembly and annotation of complete genome of a new Thraustochytrid species, strain FCC1311.</title>
        <authorList>
            <person name="Sedici K."/>
            <person name="Godart F."/>
            <person name="Aiese Cigliano R."/>
            <person name="Sanseverino W."/>
            <person name="Barakat M."/>
            <person name="Ortet P."/>
            <person name="Marechal E."/>
            <person name="Cagnac O."/>
            <person name="Amato A."/>
        </authorList>
    </citation>
    <scope>NUCLEOTIDE SEQUENCE [LARGE SCALE GENOMIC DNA]</scope>
</reference>
<dbReference type="Proteomes" id="UP000241890">
    <property type="component" value="Unassembled WGS sequence"/>
</dbReference>
<feature type="compositionally biased region" description="Basic residues" evidence="1">
    <location>
        <begin position="40"/>
        <end position="50"/>
    </location>
</feature>
<evidence type="ECO:0000256" key="1">
    <source>
        <dbReference type="SAM" id="MobiDB-lite"/>
    </source>
</evidence>
<sequence>MQRFFGSDDLDRAREEDQEDGGRRRRFSERTPSVSNTRTTKNRHRKRLSARVRTIVASLPGARESVGASSSTSNSSSSRRLSLGASSSNRRRLSTNFRTLTSGSEDLRGHLDSLGSDDEYEDYKAKREHRFDEQDDEDDQDQDEHDDWRSATTDYSRRDPILLTEITEDEPTFIYERPNGTRVRYRVESLVDYMLFAGTFAEPETALPFSEDDLAEIDRLAQEAGFDRESVLDASRQPQQFADRRFSTSALVGLERCCGELVGEIPEIAESDESRESAQVYLMTELFPSIRYYFRQIYDFDPEFATQSLEQWRAFVRGPPNRPNADRNRVQNMAMQFFSDLERDYPAPSPQESESENV</sequence>
<organism evidence="2 3">
    <name type="scientific">Hondaea fermentalgiana</name>
    <dbReference type="NCBI Taxonomy" id="2315210"/>
    <lineage>
        <taxon>Eukaryota</taxon>
        <taxon>Sar</taxon>
        <taxon>Stramenopiles</taxon>
        <taxon>Bigyra</taxon>
        <taxon>Labyrinthulomycetes</taxon>
        <taxon>Thraustochytrida</taxon>
        <taxon>Thraustochytriidae</taxon>
        <taxon>Hondaea</taxon>
    </lineage>
</organism>
<feature type="compositionally biased region" description="Basic and acidic residues" evidence="1">
    <location>
        <begin position="122"/>
        <end position="132"/>
    </location>
</feature>
<feature type="compositionally biased region" description="Acidic residues" evidence="1">
    <location>
        <begin position="133"/>
        <end position="145"/>
    </location>
</feature>
<evidence type="ECO:0000313" key="3">
    <source>
        <dbReference type="Proteomes" id="UP000241890"/>
    </source>
</evidence>
<feature type="region of interest" description="Disordered" evidence="1">
    <location>
        <begin position="1"/>
        <end position="153"/>
    </location>
</feature>
<feature type="compositionally biased region" description="Low complexity" evidence="1">
    <location>
        <begin position="67"/>
        <end position="88"/>
    </location>
</feature>
<accession>A0A2R5GRP2</accession>
<dbReference type="EMBL" id="BEYU01000087">
    <property type="protein sequence ID" value="GBG31011.1"/>
    <property type="molecule type" value="Genomic_DNA"/>
</dbReference>
<proteinExistence type="predicted"/>
<keyword evidence="3" id="KW-1185">Reference proteome</keyword>
<feature type="compositionally biased region" description="Polar residues" evidence="1">
    <location>
        <begin position="95"/>
        <end position="104"/>
    </location>
</feature>